<keyword evidence="3" id="KW-1185">Reference proteome</keyword>
<evidence type="ECO:0000313" key="2">
    <source>
        <dbReference type="EMBL" id="MFD1605480.1"/>
    </source>
</evidence>
<gene>
    <name evidence="2" type="ORF">ACFSC2_22280</name>
</gene>
<comment type="caution">
    <text evidence="2">The sequence shown here is derived from an EMBL/GenBank/DDBJ whole genome shotgun (WGS) entry which is preliminary data.</text>
</comment>
<dbReference type="Pfam" id="PF03807">
    <property type="entry name" value="F420_oxidored"/>
    <property type="match status" value="1"/>
</dbReference>
<accession>A0ABW4HLC0</accession>
<dbReference type="InterPro" id="IPR036291">
    <property type="entry name" value="NAD(P)-bd_dom_sf"/>
</dbReference>
<dbReference type="SUPFAM" id="SSF51735">
    <property type="entry name" value="NAD(P)-binding Rossmann-fold domains"/>
    <property type="match status" value="1"/>
</dbReference>
<dbReference type="EMBL" id="JBHUDZ010000018">
    <property type="protein sequence ID" value="MFD1605480.1"/>
    <property type="molecule type" value="Genomic_DNA"/>
</dbReference>
<dbReference type="Gene3D" id="3.40.50.720">
    <property type="entry name" value="NAD(P)-binding Rossmann-like Domain"/>
    <property type="match status" value="1"/>
</dbReference>
<sequence>MTIGIIGIGSLTLELANRASHAGYKVIVNNPRGNSLVRETLEKTNPTIQLTTLQQAAAADLVILFVPKNDLEQVISDLPDMTGKTLVHTSGLIFNPQSLLSGLNYAMTYKITASLLPTAHVVKLFKPLKLESGTTESQNKEEIFFIADHAPSSLKVKTFLNALYFSAIDLSGRLRLNHTGLNDGNSLFSSGRKY</sequence>
<dbReference type="Proteomes" id="UP001597138">
    <property type="component" value="Unassembled WGS sequence"/>
</dbReference>
<evidence type="ECO:0000313" key="3">
    <source>
        <dbReference type="Proteomes" id="UP001597138"/>
    </source>
</evidence>
<dbReference type="RefSeq" id="WP_379813300.1">
    <property type="nucleotide sequence ID" value="NZ_JBHUDZ010000018.1"/>
</dbReference>
<reference evidence="3" key="1">
    <citation type="journal article" date="2019" name="Int. J. Syst. Evol. Microbiol.">
        <title>The Global Catalogue of Microorganisms (GCM) 10K type strain sequencing project: providing services to taxonomists for standard genome sequencing and annotation.</title>
        <authorList>
            <consortium name="The Broad Institute Genomics Platform"/>
            <consortium name="The Broad Institute Genome Sequencing Center for Infectious Disease"/>
            <person name="Wu L."/>
            <person name="Ma J."/>
        </authorList>
    </citation>
    <scope>NUCLEOTIDE SEQUENCE [LARGE SCALE GENOMIC DNA]</scope>
    <source>
        <strain evidence="3">CCUG 70865</strain>
    </source>
</reference>
<feature type="domain" description="Pyrroline-5-carboxylate reductase catalytic N-terminal" evidence="1">
    <location>
        <begin position="2"/>
        <end position="88"/>
    </location>
</feature>
<name>A0ABW4HLC0_9FLAO</name>
<dbReference type="InterPro" id="IPR028939">
    <property type="entry name" value="P5C_Rdtase_cat_N"/>
</dbReference>
<protein>
    <submittedName>
        <fullName evidence="2">NAD(P)-binding domain-containing protein</fullName>
    </submittedName>
</protein>
<organism evidence="2 3">
    <name type="scientific">Flavobacterium artemisiae</name>
    <dbReference type="NCBI Taxonomy" id="2126556"/>
    <lineage>
        <taxon>Bacteria</taxon>
        <taxon>Pseudomonadati</taxon>
        <taxon>Bacteroidota</taxon>
        <taxon>Flavobacteriia</taxon>
        <taxon>Flavobacteriales</taxon>
        <taxon>Flavobacteriaceae</taxon>
        <taxon>Flavobacterium</taxon>
    </lineage>
</organism>
<proteinExistence type="predicted"/>
<evidence type="ECO:0000259" key="1">
    <source>
        <dbReference type="Pfam" id="PF03807"/>
    </source>
</evidence>